<protein>
    <recommendedName>
        <fullName evidence="3">Peptidyl-prolyl cis-trans isomerase</fullName>
        <shortName evidence="3">PPIase</shortName>
        <ecNumber evidence="3">5.2.1.8</ecNumber>
    </recommendedName>
</protein>
<dbReference type="EC" id="5.2.1.8" evidence="3"/>
<dbReference type="SUPFAM" id="SSF50891">
    <property type="entry name" value="Cyclophilin-like"/>
    <property type="match status" value="1"/>
</dbReference>
<evidence type="ECO:0000256" key="2">
    <source>
        <dbReference type="ARBA" id="ARBA00023235"/>
    </source>
</evidence>
<comment type="catalytic activity">
    <reaction evidence="3">
        <text>[protein]-peptidylproline (omega=180) = [protein]-peptidylproline (omega=0)</text>
        <dbReference type="Rhea" id="RHEA:16237"/>
        <dbReference type="Rhea" id="RHEA-COMP:10747"/>
        <dbReference type="Rhea" id="RHEA-COMP:10748"/>
        <dbReference type="ChEBI" id="CHEBI:83833"/>
        <dbReference type="ChEBI" id="CHEBI:83834"/>
        <dbReference type="EC" id="5.2.1.8"/>
    </reaction>
</comment>
<dbReference type="PROSITE" id="PS50072">
    <property type="entry name" value="CSA_PPIASE_2"/>
    <property type="match status" value="1"/>
</dbReference>
<reference evidence="5" key="1">
    <citation type="submission" date="2021-02" db="EMBL/GenBank/DDBJ databases">
        <title>PHA producing bacteria isolated from coastal sediment in Guangdong, Shenzhen.</title>
        <authorList>
            <person name="Zheng W."/>
            <person name="Yu S."/>
            <person name="Huang Y."/>
        </authorList>
    </citation>
    <scope>NUCLEOTIDE SEQUENCE</scope>
    <source>
        <strain evidence="5">TN14-10</strain>
    </source>
</reference>
<dbReference type="RefSeq" id="WP_206559558.1">
    <property type="nucleotide sequence ID" value="NZ_JAFKCZ010000004.1"/>
</dbReference>
<dbReference type="GO" id="GO:0003755">
    <property type="term" value="F:peptidyl-prolyl cis-trans isomerase activity"/>
    <property type="evidence" value="ECO:0007669"/>
    <property type="project" value="UniProtKB-UniRule"/>
</dbReference>
<gene>
    <name evidence="5" type="ORF">JYP50_05910</name>
</gene>
<organism evidence="5 6">
    <name type="scientific">Parahaliea mediterranea</name>
    <dbReference type="NCBI Taxonomy" id="651086"/>
    <lineage>
        <taxon>Bacteria</taxon>
        <taxon>Pseudomonadati</taxon>
        <taxon>Pseudomonadota</taxon>
        <taxon>Gammaproteobacteria</taxon>
        <taxon>Cellvibrionales</taxon>
        <taxon>Halieaceae</taxon>
        <taxon>Parahaliea</taxon>
    </lineage>
</organism>
<dbReference type="InterPro" id="IPR002130">
    <property type="entry name" value="Cyclophilin-type_PPIase_dom"/>
</dbReference>
<feature type="chain" id="PRO_5038161645" description="Peptidyl-prolyl cis-trans isomerase" evidence="3">
    <location>
        <begin position="24"/>
        <end position="204"/>
    </location>
</feature>
<dbReference type="InterPro" id="IPR029000">
    <property type="entry name" value="Cyclophilin-like_dom_sf"/>
</dbReference>
<evidence type="ECO:0000313" key="6">
    <source>
        <dbReference type="Proteomes" id="UP000664303"/>
    </source>
</evidence>
<dbReference type="InterPro" id="IPR044665">
    <property type="entry name" value="E_coli_cyclophilin_A-like"/>
</dbReference>
<dbReference type="PANTHER" id="PTHR43246">
    <property type="entry name" value="PEPTIDYL-PROLYL CIS-TRANS ISOMERASE CYP38, CHLOROPLASTIC"/>
    <property type="match status" value="1"/>
</dbReference>
<comment type="function">
    <text evidence="3">PPIases accelerate the folding of proteins. It catalyzes the cis-trans isomerization of proline imidic peptide bonds in oligopeptides.</text>
</comment>
<keyword evidence="1 3" id="KW-0697">Rotamase</keyword>
<feature type="signal peptide" evidence="3">
    <location>
        <begin position="1"/>
        <end position="23"/>
    </location>
</feature>
<comment type="caution">
    <text evidence="5">The sequence shown here is derived from an EMBL/GenBank/DDBJ whole genome shotgun (WGS) entry which is preliminary data.</text>
</comment>
<dbReference type="Gene3D" id="2.40.100.10">
    <property type="entry name" value="Cyclophilin-like"/>
    <property type="match status" value="1"/>
</dbReference>
<feature type="domain" description="PPIase cyclophilin-type" evidence="4">
    <location>
        <begin position="31"/>
        <end position="201"/>
    </location>
</feature>
<comment type="similarity">
    <text evidence="3">Belongs to the cyclophilin-type PPIase family.</text>
</comment>
<name>A0A939ILM1_9GAMM</name>
<proteinExistence type="inferred from homology"/>
<keyword evidence="6" id="KW-1185">Reference proteome</keyword>
<evidence type="ECO:0000256" key="1">
    <source>
        <dbReference type="ARBA" id="ARBA00023110"/>
    </source>
</evidence>
<accession>A0A939ILM1</accession>
<evidence type="ECO:0000256" key="3">
    <source>
        <dbReference type="RuleBase" id="RU363019"/>
    </source>
</evidence>
<dbReference type="Pfam" id="PF00160">
    <property type="entry name" value="Pro_isomerase"/>
    <property type="match status" value="1"/>
</dbReference>
<sequence>MQRFKHRLVAGILTLLAAVAAWGDEPRVILHSSAGDIILELYPEAAPETVANFLRYVDAGHYRDSSFYRVVRLDNQSHQPVKIEVIQGGIGMTEAPPPFPPVAHETTRDTGIQHLAGTISMSRLEPGSASTEYFICVTDQPALDFGGERYPDGQGFAAFGRVVSGMEVVRRIQAGNTDHSDSGYARGQMLLEPVHIRDILRLPD</sequence>
<evidence type="ECO:0000259" key="4">
    <source>
        <dbReference type="PROSITE" id="PS50072"/>
    </source>
</evidence>
<keyword evidence="3" id="KW-0732">Signal</keyword>
<dbReference type="Proteomes" id="UP000664303">
    <property type="component" value="Unassembled WGS sequence"/>
</dbReference>
<keyword evidence="2 3" id="KW-0413">Isomerase</keyword>
<dbReference type="EMBL" id="JAFKCZ010000004">
    <property type="protein sequence ID" value="MBN7796112.1"/>
    <property type="molecule type" value="Genomic_DNA"/>
</dbReference>
<dbReference type="AlphaFoldDB" id="A0A939ILM1"/>
<evidence type="ECO:0000313" key="5">
    <source>
        <dbReference type="EMBL" id="MBN7796112.1"/>
    </source>
</evidence>
<dbReference type="PRINTS" id="PR00153">
    <property type="entry name" value="CSAPPISMRASE"/>
</dbReference>